<accession>J1H5N0</accession>
<feature type="region of interest" description="Disordered" evidence="1">
    <location>
        <begin position="470"/>
        <end position="499"/>
    </location>
</feature>
<organism evidence="4 5">
    <name type="scientific">Actinomyces massiliensis F0489</name>
    <dbReference type="NCBI Taxonomy" id="1125718"/>
    <lineage>
        <taxon>Bacteria</taxon>
        <taxon>Bacillati</taxon>
        <taxon>Actinomycetota</taxon>
        <taxon>Actinomycetes</taxon>
        <taxon>Actinomycetales</taxon>
        <taxon>Actinomycetaceae</taxon>
        <taxon>Actinomyces</taxon>
    </lineage>
</organism>
<dbReference type="InterPro" id="IPR007349">
    <property type="entry name" value="DUF418"/>
</dbReference>
<feature type="transmembrane region" description="Helical" evidence="2">
    <location>
        <begin position="315"/>
        <end position="336"/>
    </location>
</feature>
<feature type="domain" description="DUF418" evidence="3">
    <location>
        <begin position="301"/>
        <end position="461"/>
    </location>
</feature>
<dbReference type="Proteomes" id="UP000002941">
    <property type="component" value="Unassembled WGS sequence"/>
</dbReference>
<proteinExistence type="predicted"/>
<feature type="transmembrane region" description="Helical" evidence="2">
    <location>
        <begin position="221"/>
        <end position="238"/>
    </location>
</feature>
<feature type="transmembrane region" description="Helical" evidence="2">
    <location>
        <begin position="348"/>
        <end position="374"/>
    </location>
</feature>
<dbReference type="EMBL" id="AKFT01000170">
    <property type="protein sequence ID" value="EJF40563.1"/>
    <property type="molecule type" value="Genomic_DNA"/>
</dbReference>
<evidence type="ECO:0000256" key="1">
    <source>
        <dbReference type="SAM" id="MobiDB-lite"/>
    </source>
</evidence>
<feature type="transmembrane region" description="Helical" evidence="2">
    <location>
        <begin position="424"/>
        <end position="443"/>
    </location>
</feature>
<name>J1H5N0_9ACTO</name>
<keyword evidence="2" id="KW-0812">Transmembrane</keyword>
<feature type="transmembrane region" description="Helical" evidence="2">
    <location>
        <begin position="182"/>
        <end position="215"/>
    </location>
</feature>
<gene>
    <name evidence="4" type="ORF">HMPREF1318_1740</name>
</gene>
<dbReference type="PANTHER" id="PTHR30590">
    <property type="entry name" value="INNER MEMBRANE PROTEIN"/>
    <property type="match status" value="1"/>
</dbReference>
<comment type="caution">
    <text evidence="4">The sequence shown here is derived from an EMBL/GenBank/DDBJ whole genome shotgun (WGS) entry which is preliminary data.</text>
</comment>
<dbReference type="InterPro" id="IPR052529">
    <property type="entry name" value="Bact_Transport_Assoc"/>
</dbReference>
<evidence type="ECO:0000256" key="2">
    <source>
        <dbReference type="SAM" id="Phobius"/>
    </source>
</evidence>
<feature type="transmembrane region" description="Helical" evidence="2">
    <location>
        <begin position="395"/>
        <end position="412"/>
    </location>
</feature>
<keyword evidence="2" id="KW-1133">Transmembrane helix</keyword>
<reference evidence="4 5" key="1">
    <citation type="submission" date="2012-05" db="EMBL/GenBank/DDBJ databases">
        <authorList>
            <person name="Harkins D.M."/>
            <person name="Madupu R."/>
            <person name="Durkin A.S."/>
            <person name="Torralba M."/>
            <person name="Methe B."/>
            <person name="Sutton G.G."/>
            <person name="Nelson K.E."/>
        </authorList>
    </citation>
    <scope>NUCLEOTIDE SEQUENCE [LARGE SCALE GENOMIC DNA]</scope>
    <source>
        <strain evidence="4 5">F0489</strain>
    </source>
</reference>
<dbReference type="AlphaFoldDB" id="J1H5N0"/>
<keyword evidence="5" id="KW-1185">Reference proteome</keyword>
<sequence>MDRRGAVPADDRGAVPTNEALPYEFDHDCLMAFPSRAATPVPPELASASSFTGARSVRHPAPDVARGFMLLLIALANVSQNWLIYLPAPAEQSAVDRVVEVVRACLVENRAYPLFAMLFGFGIMTMASRRIEADVSRAAERADREPALRAVLADPAARATWEEAVRADATADARRLVRRRGLWMLLFGAVHSVIFNGDVIGSYGLIAVLLAGVLVHRRKTWMSVVGGVTALLGVWAAVKMGMSLESMSDSGVDIFSREGVRSTFSAWYPLSNLTRWPVGTVGFLFTSYAVVCVLIGARLADSDLLSHPDRHRGRLLGGGVAGILVGAVGAVPLLMLMHGSLPLHLGGAAIAVFPLSGIAGAFGWLCLLAAWAGPGRPEPLRGARWVLAAVGRRSMTAYVGQSVLFLGTFLILSSLDVEATEAAIGVGVAVLVWAALAAFCVVLERSGRTRGPLEVLLRRAVANTARRRPPLGEGALESALSGGQGGHDDVGQLPGAGGV</sequence>
<dbReference type="eggNOG" id="COG2311">
    <property type="taxonomic scope" value="Bacteria"/>
</dbReference>
<feature type="transmembrane region" description="Helical" evidence="2">
    <location>
        <begin position="110"/>
        <end position="127"/>
    </location>
</feature>
<dbReference type="Pfam" id="PF04235">
    <property type="entry name" value="DUF418"/>
    <property type="match status" value="1"/>
</dbReference>
<evidence type="ECO:0000313" key="4">
    <source>
        <dbReference type="EMBL" id="EJF40563.1"/>
    </source>
</evidence>
<evidence type="ECO:0000259" key="3">
    <source>
        <dbReference type="Pfam" id="PF04235"/>
    </source>
</evidence>
<dbReference type="PANTHER" id="PTHR30590:SF2">
    <property type="entry name" value="INNER MEMBRANE PROTEIN"/>
    <property type="match status" value="1"/>
</dbReference>
<protein>
    <submittedName>
        <fullName evidence="4">PF04235 family protein</fullName>
    </submittedName>
</protein>
<evidence type="ECO:0000313" key="5">
    <source>
        <dbReference type="Proteomes" id="UP000002941"/>
    </source>
</evidence>
<dbReference type="PATRIC" id="fig|1125718.3.peg.2085"/>
<keyword evidence="2" id="KW-0472">Membrane</keyword>